<dbReference type="AlphaFoldDB" id="A0A2D4LPP8"/>
<organism evidence="1">
    <name type="scientific">Micrurus spixii</name>
    <name type="common">Amazon coral snake</name>
    <dbReference type="NCBI Taxonomy" id="129469"/>
    <lineage>
        <taxon>Eukaryota</taxon>
        <taxon>Metazoa</taxon>
        <taxon>Chordata</taxon>
        <taxon>Craniata</taxon>
        <taxon>Vertebrata</taxon>
        <taxon>Euteleostomi</taxon>
        <taxon>Lepidosauria</taxon>
        <taxon>Squamata</taxon>
        <taxon>Bifurcata</taxon>
        <taxon>Unidentata</taxon>
        <taxon>Episquamata</taxon>
        <taxon>Toxicofera</taxon>
        <taxon>Serpentes</taxon>
        <taxon>Colubroidea</taxon>
        <taxon>Elapidae</taxon>
        <taxon>Elapinae</taxon>
        <taxon>Micrurus</taxon>
    </lineage>
</organism>
<accession>A0A2D4LPP8</accession>
<reference evidence="1" key="1">
    <citation type="submission" date="2017-07" db="EMBL/GenBank/DDBJ databases">
        <authorList>
            <person name="Mikheyev A."/>
            <person name="Grau M."/>
        </authorList>
    </citation>
    <scope>NUCLEOTIDE SEQUENCE</scope>
    <source>
        <tissue evidence="1">Venom_gland</tissue>
    </source>
</reference>
<proteinExistence type="predicted"/>
<dbReference type="EMBL" id="IACM01038657">
    <property type="protein sequence ID" value="LAB22960.1"/>
    <property type="molecule type" value="Transcribed_RNA"/>
</dbReference>
<sequence length="108" mass="12577">MYRINFYPQLGENNQLSSEYSSQCKSFLSVKTNSKFCFIAGKGSPRPLYYFFPRTLVIFQTILWNVANYIEKICNLFVGKKANTLFSVPFIDETSFHLLLKKPKVLML</sequence>
<reference evidence="1" key="2">
    <citation type="submission" date="2017-11" db="EMBL/GenBank/DDBJ databases">
        <title>Coralsnake Venomics: Analyses of Venom Gland Transcriptomes and Proteomes of Six Brazilian Taxa.</title>
        <authorList>
            <person name="Aird S.D."/>
            <person name="Jorge da Silva N."/>
            <person name="Qiu L."/>
            <person name="Villar-Briones A."/>
            <person name="Aparecida-Saddi V."/>
            <person name="Campos-Telles M.P."/>
            <person name="Grau M."/>
            <person name="Mikheyev A.S."/>
        </authorList>
    </citation>
    <scope>NUCLEOTIDE SEQUENCE</scope>
    <source>
        <tissue evidence="1">Venom_gland</tissue>
    </source>
</reference>
<evidence type="ECO:0000313" key="1">
    <source>
        <dbReference type="EMBL" id="LAB22960.1"/>
    </source>
</evidence>
<name>A0A2D4LPP8_9SAUR</name>
<protein>
    <submittedName>
        <fullName evidence="1">Uncharacterized protein</fullName>
    </submittedName>
</protein>